<comment type="caution">
    <text evidence="2">The sequence shown here is derived from an EMBL/GenBank/DDBJ whole genome shotgun (WGS) entry which is preliminary data.</text>
</comment>
<feature type="compositionally biased region" description="Basic and acidic residues" evidence="1">
    <location>
        <begin position="1"/>
        <end position="16"/>
    </location>
</feature>
<dbReference type="AlphaFoldDB" id="A0A023B6B5"/>
<dbReference type="GeneID" id="22912947"/>
<dbReference type="RefSeq" id="XP_011134025.1">
    <property type="nucleotide sequence ID" value="XM_011135723.1"/>
</dbReference>
<evidence type="ECO:0000256" key="1">
    <source>
        <dbReference type="SAM" id="MobiDB-lite"/>
    </source>
</evidence>
<sequence>MEKKVPVKKAGDEPRPKAPPPAASKDVLQKPKEPKGLKKVQASKFGVFVGPKKKTLGGPPRPPAPTGARPSDGGHRPSGSRPSEPGGGRGSDGRPSDARPSEGGRPSQGGGGRPSGGRPSGGRPSEGPRRETAGEERDNAEKGSGEARPSEGDMMAEEEAYEDYVGTYNVVATDPLDRERRLNTEWLSAGLPLHDLRADRETGYVSRLLGVALEHEVGKYYTDLGMRDFRLMLAHIFKDLGVPYHAAAYRQVPAEKLATTLRKLGIPARSELMNAICDNLIWCEDSFVSFAKLVEMAGDMEADFIAPERTAKRLEAEAKRVVDEQQLRFDRERKKLRLEQQARERMYVYDPRQVVIDTIKRPEYLTPATIGVISALYDMYMSGRITQNDLIAGTLEVTGAKHAERLETVLETYHPQNGQRAAQDLRLQDVLVAALKDSHDEPTRKARPQYSRPALGAVVQGPGTKFHTKCVDNAANNPKEPYVSPITQRPLDGGRQDKWKPSPHARVPSDDCLNWIHNVLTRETPFPQIPLERDINLLKELCLCFADGWLTTNHFKQICDSWNLPVNQNLGKAIRDHSCRGRCSIHTLWKGMVTALEQQGCRL</sequence>
<feature type="compositionally biased region" description="Gly residues" evidence="1">
    <location>
        <begin position="106"/>
        <end position="120"/>
    </location>
</feature>
<feature type="compositionally biased region" description="Basic and acidic residues" evidence="1">
    <location>
        <begin position="91"/>
        <end position="102"/>
    </location>
</feature>
<feature type="compositionally biased region" description="Basic and acidic residues" evidence="1">
    <location>
        <begin position="27"/>
        <end position="36"/>
    </location>
</feature>
<protein>
    <submittedName>
        <fullName evidence="2">Uncharacterized protein</fullName>
    </submittedName>
</protein>
<dbReference type="VEuPathDB" id="CryptoDB:GNI_081500"/>
<gene>
    <name evidence="2" type="ORF">GNI_081500</name>
</gene>
<feature type="region of interest" description="Disordered" evidence="1">
    <location>
        <begin position="1"/>
        <end position="154"/>
    </location>
</feature>
<reference evidence="2" key="1">
    <citation type="submission" date="2013-12" db="EMBL/GenBank/DDBJ databases">
        <authorList>
            <person name="Omoto C.K."/>
            <person name="Sibley D."/>
            <person name="Venepally P."/>
            <person name="Hadjithomas M."/>
            <person name="Karamycheva S."/>
            <person name="Brunk B."/>
            <person name="Roos D."/>
            <person name="Caler E."/>
            <person name="Lorenzi H."/>
        </authorList>
    </citation>
    <scope>NUCLEOTIDE SEQUENCE</scope>
</reference>
<feature type="region of interest" description="Disordered" evidence="1">
    <location>
        <begin position="473"/>
        <end position="505"/>
    </location>
</feature>
<accession>A0A023B6B5</accession>
<dbReference type="Proteomes" id="UP000019763">
    <property type="component" value="Unassembled WGS sequence"/>
</dbReference>
<feature type="compositionally biased region" description="Low complexity" evidence="1">
    <location>
        <begin position="66"/>
        <end position="84"/>
    </location>
</feature>
<keyword evidence="3" id="KW-1185">Reference proteome</keyword>
<proteinExistence type="predicted"/>
<evidence type="ECO:0000313" key="3">
    <source>
        <dbReference type="Proteomes" id="UP000019763"/>
    </source>
</evidence>
<organism evidence="2 3">
    <name type="scientific">Gregarina niphandrodes</name>
    <name type="common">Septate eugregarine</name>
    <dbReference type="NCBI Taxonomy" id="110365"/>
    <lineage>
        <taxon>Eukaryota</taxon>
        <taxon>Sar</taxon>
        <taxon>Alveolata</taxon>
        <taxon>Apicomplexa</taxon>
        <taxon>Conoidasida</taxon>
        <taxon>Gregarinasina</taxon>
        <taxon>Eugregarinorida</taxon>
        <taxon>Gregarinidae</taxon>
        <taxon>Gregarina</taxon>
    </lineage>
</organism>
<evidence type="ECO:0000313" key="2">
    <source>
        <dbReference type="EMBL" id="EZG65913.1"/>
    </source>
</evidence>
<feature type="compositionally biased region" description="Basic and acidic residues" evidence="1">
    <location>
        <begin position="126"/>
        <end position="151"/>
    </location>
</feature>
<dbReference type="EMBL" id="AFNH02000611">
    <property type="protein sequence ID" value="EZG65913.1"/>
    <property type="molecule type" value="Genomic_DNA"/>
</dbReference>
<name>A0A023B6B5_GRENI</name>